<feature type="transmembrane region" description="Helical" evidence="9">
    <location>
        <begin position="793"/>
        <end position="819"/>
    </location>
</feature>
<dbReference type="AlphaFoldDB" id="A0AAF0I4Y8"/>
<dbReference type="EMBL" id="CP119075">
    <property type="protein sequence ID" value="WED66750.1"/>
    <property type="molecule type" value="Genomic_DNA"/>
</dbReference>
<keyword evidence="5 9" id="KW-0653">Protein transport</keyword>
<dbReference type="GO" id="GO:0043952">
    <property type="term" value="P:protein transport by the Sec complex"/>
    <property type="evidence" value="ECO:0007669"/>
    <property type="project" value="UniProtKB-UniRule"/>
</dbReference>
<comment type="subunit">
    <text evidence="10">Forms a complex with SecD. Part of the essential Sec protein translocation apparatus which comprises SecA, SecYEG and auxiliary proteins SecDF. Other proteins may also be involved.</text>
</comment>
<comment type="subunit">
    <text evidence="9">Forms a complex with SecF. Part of the essential Sec protein translocation apparatus which comprises SecA, SecYEG and auxiliary proteins SecDF. Other proteins may also be involved.</text>
</comment>
<dbReference type="Proteomes" id="UP001218638">
    <property type="component" value="Chromosome"/>
</dbReference>
<evidence type="ECO:0000256" key="4">
    <source>
        <dbReference type="ARBA" id="ARBA00022692"/>
    </source>
</evidence>
<sequence>MFKRNLWKITLTALIGAWAISSILPLKDTPFNDYIKSEASAQVSEFESLMAQASDRVTSGQAPSVFIALKQIGREQRIDLSKFFPEVRLEESLRNVEKRNAILLDYLLQQSKGRLQLGLDLKGGVAFMLEVADEGVGADVPDYEREDNLAKAIEIMSDRVNALGVTEPIIRPVGLNRIEIQLPGVNTKDNPELADVIKKPARLDFRRVHQQAVPGRDATPPGYEVLTEEGDNKDGTTYQRDYFVKRLPEMTGEMVATAFPTMDEYGRFKINLRFTDEGAERFGEVTGAIAQENQGQGGLLAIVLDGRLSSAPRVSTRINGGSAEITGTFTQREAIDLANVLNNPLDVELVIQEQNEIGPSLAADAIASGEYASMIAIALVAAFMIAIYTIGGLFAVISLSINLLFVLGALASLGATITMPGIAGIVLTVGMAVDSNILIFERIREELNLGKSLKAAFLAGHDKVVSTILDANITTLITSSLMIIFGTGPVKGFGVTLTIGVFSTVFCALVVTKLLLDIVINGDLIKKFPMLIRSKVPTFDYLKYARPAFAVSWLIVIVGVGVVAYKGHRIYGIDFVGGDEVSLSFNERPDTAAVRDALEGAGIGEVNPVFQSDFNDDTEILKIQVPFEEGTKVMPLLLSNFPNAGFEVVGQTTIGPSIGAEIQWNAFMSLSLAIVGILIYVAFRFEFGFGVGAVVSTIHDILMTIGIFVLFDRQFTAPMVAAILLIAGYSINDTIVVFDRIREELNGNPNLKLREVINNALNNVFVRSLLTSATTFLASLALFLFGGGVINDLAFTFLVGVITGTFSSIFIASPIFFWYHKGDRKHVEKHQDVKPTYEWTGSSRASE</sequence>
<keyword evidence="3 9" id="KW-1003">Cell membrane</keyword>
<keyword evidence="2 9" id="KW-0813">Transport</keyword>
<keyword evidence="6 9" id="KW-1133">Transmembrane helix</keyword>
<keyword evidence="4 9" id="KW-0812">Transmembrane</keyword>
<evidence type="ECO:0000259" key="12">
    <source>
        <dbReference type="Pfam" id="PF02355"/>
    </source>
</evidence>
<feature type="domain" description="SecDF P1 head subdomain" evidence="14">
    <location>
        <begin position="239"/>
        <end position="342"/>
    </location>
</feature>
<dbReference type="Gene3D" id="3.30.70.3400">
    <property type="match status" value="1"/>
</dbReference>
<dbReference type="GO" id="GO:0005886">
    <property type="term" value="C:plasma membrane"/>
    <property type="evidence" value="ECO:0007669"/>
    <property type="project" value="UniProtKB-SubCell"/>
</dbReference>
<evidence type="ECO:0000256" key="5">
    <source>
        <dbReference type="ARBA" id="ARBA00022927"/>
    </source>
</evidence>
<feature type="transmembrane region" description="Helical" evidence="9">
    <location>
        <begin position="662"/>
        <end position="683"/>
    </location>
</feature>
<dbReference type="Pfam" id="PF02355">
    <property type="entry name" value="SecD_SecF_C"/>
    <property type="match status" value="2"/>
</dbReference>
<dbReference type="SUPFAM" id="SSF82866">
    <property type="entry name" value="Multidrug efflux transporter AcrB transmembrane domain"/>
    <property type="match status" value="2"/>
</dbReference>
<feature type="transmembrane region" description="Helical" evidence="9">
    <location>
        <begin position="393"/>
        <end position="415"/>
    </location>
</feature>
<dbReference type="HAMAP" id="MF_01463_B">
    <property type="entry name" value="SecD_B"/>
    <property type="match status" value="1"/>
</dbReference>
<dbReference type="PRINTS" id="PR01755">
    <property type="entry name" value="SECFTRNLCASE"/>
</dbReference>
<evidence type="ECO:0000256" key="2">
    <source>
        <dbReference type="ARBA" id="ARBA00022448"/>
    </source>
</evidence>
<evidence type="ECO:0000313" key="16">
    <source>
        <dbReference type="Proteomes" id="UP001218638"/>
    </source>
</evidence>
<dbReference type="Pfam" id="PF22599">
    <property type="entry name" value="SecDF_P1_head"/>
    <property type="match status" value="1"/>
</dbReference>
<evidence type="ECO:0000256" key="3">
    <source>
        <dbReference type="ARBA" id="ARBA00022475"/>
    </source>
</evidence>
<dbReference type="HAMAP" id="MF_01464_B">
    <property type="entry name" value="SecF_B"/>
    <property type="match status" value="1"/>
</dbReference>
<protein>
    <recommendedName>
        <fullName evidence="9 10">Multifunctional fusion protein</fullName>
    </recommendedName>
    <domain>
        <recommendedName>
            <fullName evidence="9">Protein translocase subunit SecD</fullName>
        </recommendedName>
    </domain>
    <domain>
        <recommendedName>
            <fullName evidence="10">Protein-export membrane protein SecF</fullName>
        </recommendedName>
    </domain>
</protein>
<evidence type="ECO:0000259" key="14">
    <source>
        <dbReference type="Pfam" id="PF22599"/>
    </source>
</evidence>
<feature type="transmembrane region" description="Helical" evidence="9">
    <location>
        <begin position="464"/>
        <end position="485"/>
    </location>
</feature>
<keyword evidence="16" id="KW-1185">Reference proteome</keyword>
<dbReference type="GO" id="GO:0006605">
    <property type="term" value="P:protein targeting"/>
    <property type="evidence" value="ECO:0007669"/>
    <property type="project" value="UniProtKB-UniRule"/>
</dbReference>
<evidence type="ECO:0000256" key="10">
    <source>
        <dbReference type="HAMAP-Rule" id="MF_01464"/>
    </source>
</evidence>
<keyword evidence="8 9" id="KW-0472">Membrane</keyword>
<feature type="domain" description="Protein export membrane protein SecD/SecF C-terminal" evidence="12">
    <location>
        <begin position="346"/>
        <end position="513"/>
    </location>
</feature>
<proteinExistence type="inferred from homology"/>
<dbReference type="Gene3D" id="3.30.1360.200">
    <property type="match status" value="1"/>
</dbReference>
<comment type="similarity">
    <text evidence="10">Belongs to the SecD/SecF family. SecF subfamily.</text>
</comment>
<evidence type="ECO:0000256" key="7">
    <source>
        <dbReference type="ARBA" id="ARBA00023010"/>
    </source>
</evidence>
<feature type="transmembrane region" description="Helical" evidence="9">
    <location>
        <begin position="764"/>
        <end position="787"/>
    </location>
</feature>
<dbReference type="NCBIfam" id="TIGR01129">
    <property type="entry name" value="secD"/>
    <property type="match status" value="1"/>
</dbReference>
<organism evidence="15 16">
    <name type="scientific">Synoicihabitans lomoniglobus</name>
    <dbReference type="NCBI Taxonomy" id="2909285"/>
    <lineage>
        <taxon>Bacteria</taxon>
        <taxon>Pseudomonadati</taxon>
        <taxon>Verrucomicrobiota</taxon>
        <taxon>Opitutia</taxon>
        <taxon>Opitutales</taxon>
        <taxon>Opitutaceae</taxon>
        <taxon>Synoicihabitans</taxon>
    </lineage>
</organism>
<keyword evidence="7 9" id="KW-0811">Translocation</keyword>
<evidence type="ECO:0000256" key="1">
    <source>
        <dbReference type="ARBA" id="ARBA00004651"/>
    </source>
</evidence>
<evidence type="ECO:0000259" key="13">
    <source>
        <dbReference type="Pfam" id="PF21760"/>
    </source>
</evidence>
<evidence type="ECO:0000256" key="8">
    <source>
        <dbReference type="ARBA" id="ARBA00023136"/>
    </source>
</evidence>
<feature type="domain" description="Protein translocase subunit SecDF P1" evidence="13">
    <location>
        <begin position="150"/>
        <end position="209"/>
    </location>
</feature>
<dbReference type="RefSeq" id="WP_330928912.1">
    <property type="nucleotide sequence ID" value="NZ_CP119075.1"/>
</dbReference>
<dbReference type="InterPro" id="IPR048631">
    <property type="entry name" value="SecD_1st"/>
</dbReference>
<comment type="similarity">
    <text evidence="9">Belongs to the SecD/SecF family. SecD subfamily.</text>
</comment>
<dbReference type="Pfam" id="PF21760">
    <property type="entry name" value="SecD_1st"/>
    <property type="match status" value="1"/>
</dbReference>
<dbReference type="NCBIfam" id="TIGR00966">
    <property type="entry name" value="transloc_SecF"/>
    <property type="match status" value="1"/>
</dbReference>
<gene>
    <name evidence="9 15" type="primary">secD</name>
    <name evidence="10" type="synonym">secF</name>
    <name evidence="15" type="ORF">PXH66_07795</name>
</gene>
<dbReference type="PANTHER" id="PTHR30081:SF1">
    <property type="entry name" value="PROTEIN TRANSLOCASE SUBUNIT SECD"/>
    <property type="match status" value="1"/>
</dbReference>
<comment type="subcellular location">
    <subcellularLocation>
        <location evidence="1 9">Cell membrane</location>
        <topology evidence="1 9">Multi-pass membrane protein</topology>
    </subcellularLocation>
</comment>
<comment type="function">
    <text evidence="9">Part of the Sec protein translocase complex. Interacts with the SecYEG preprotein conducting channel. SecDF uses the proton motive force (PMF) to complete protein translocation after the ATP-dependent function of SecA.</text>
</comment>
<feature type="transmembrane region" description="Helical" evidence="9">
    <location>
        <begin position="541"/>
        <end position="565"/>
    </location>
</feature>
<dbReference type="InterPro" id="IPR055344">
    <property type="entry name" value="SecD_SecF_C_bact"/>
</dbReference>
<evidence type="ECO:0000313" key="15">
    <source>
        <dbReference type="EMBL" id="WED66750.1"/>
    </source>
</evidence>
<evidence type="ECO:0000256" key="9">
    <source>
        <dbReference type="HAMAP-Rule" id="MF_01463"/>
    </source>
</evidence>
<feature type="transmembrane region" description="Helical" evidence="9">
    <location>
        <begin position="371"/>
        <end position="388"/>
    </location>
</feature>
<accession>A0AAF0I4Y8</accession>
<dbReference type="InterPro" id="IPR005665">
    <property type="entry name" value="SecF_bac"/>
</dbReference>
<dbReference type="Gene3D" id="1.20.1640.10">
    <property type="entry name" value="Multidrug efflux transporter AcrB transmembrane domain"/>
    <property type="match status" value="2"/>
</dbReference>
<dbReference type="KEGG" id="slom:PXH66_07795"/>
<evidence type="ECO:0000256" key="11">
    <source>
        <dbReference type="SAM" id="MobiDB-lite"/>
    </source>
</evidence>
<reference evidence="15" key="1">
    <citation type="submission" date="2023-03" db="EMBL/GenBank/DDBJ databases">
        <title>Lomoglobus Profundus gen. nov., sp. nov., a novel member of the phylum Verrucomicrobia, isolated from deep-marine sediment of South China Sea.</title>
        <authorList>
            <person name="Ahmad T."/>
            <person name="Ishaq S.E."/>
            <person name="Wang F."/>
        </authorList>
    </citation>
    <scope>NUCLEOTIDE SEQUENCE</scope>
    <source>
        <strain evidence="15">LMO-M01</strain>
    </source>
</reference>
<comment type="caution">
    <text evidence="9">Lacks conserved residue(s) required for the propagation of feature annotation.</text>
</comment>
<feature type="transmembrane region" description="Helical" evidence="9">
    <location>
        <begin position="690"/>
        <end position="711"/>
    </location>
</feature>
<dbReference type="InterPro" id="IPR048634">
    <property type="entry name" value="SecD_SecF_C"/>
</dbReference>
<dbReference type="PANTHER" id="PTHR30081">
    <property type="entry name" value="PROTEIN-EXPORT MEMBRANE PROTEIN SEC"/>
    <property type="match status" value="1"/>
</dbReference>
<dbReference type="NCBIfam" id="TIGR00916">
    <property type="entry name" value="2A0604s01"/>
    <property type="match status" value="2"/>
</dbReference>
<dbReference type="GO" id="GO:0065002">
    <property type="term" value="P:intracellular protein transmembrane transport"/>
    <property type="evidence" value="ECO:0007669"/>
    <property type="project" value="UniProtKB-UniRule"/>
</dbReference>
<dbReference type="GO" id="GO:0015450">
    <property type="term" value="F:protein-transporting ATPase activity"/>
    <property type="evidence" value="ECO:0007669"/>
    <property type="project" value="InterPro"/>
</dbReference>
<evidence type="ECO:0000256" key="6">
    <source>
        <dbReference type="ARBA" id="ARBA00022989"/>
    </source>
</evidence>
<dbReference type="InterPro" id="IPR022813">
    <property type="entry name" value="SecD/SecF_arch_bac"/>
</dbReference>
<name>A0AAF0I4Y8_9BACT</name>
<dbReference type="InterPro" id="IPR022645">
    <property type="entry name" value="SecD/SecF_bac"/>
</dbReference>
<dbReference type="InterPro" id="IPR005791">
    <property type="entry name" value="SecD"/>
</dbReference>
<dbReference type="InterPro" id="IPR054384">
    <property type="entry name" value="SecDF_P1_head"/>
</dbReference>
<feature type="transmembrane region" description="Helical" evidence="9">
    <location>
        <begin position="497"/>
        <end position="520"/>
    </location>
</feature>
<feature type="domain" description="Protein export membrane protein SecD/SecF C-terminal" evidence="12">
    <location>
        <begin position="646"/>
        <end position="821"/>
    </location>
</feature>
<feature type="region of interest" description="Disordered" evidence="11">
    <location>
        <begin position="212"/>
        <end position="231"/>
    </location>
</feature>